<comment type="caution">
    <text evidence="7">The sequence shown here is derived from an EMBL/GenBank/DDBJ whole genome shotgun (WGS) entry which is preliminary data.</text>
</comment>
<evidence type="ECO:0000256" key="2">
    <source>
        <dbReference type="ARBA" id="ARBA00022737"/>
    </source>
</evidence>
<dbReference type="InterPro" id="IPR011990">
    <property type="entry name" value="TPR-like_helical_dom_sf"/>
</dbReference>
<protein>
    <recommendedName>
        <fullName evidence="6">Pre-mRNA-splicing factor Syf1/CRNKL1-like C-terminal HAT-repeats domain-containing protein</fullName>
    </recommendedName>
</protein>
<reference evidence="8" key="1">
    <citation type="journal article" date="2023" name="Commun. Biol.">
        <title>Genome analysis of Parmales, the sister group of diatoms, reveals the evolutionary specialization of diatoms from phago-mixotrophs to photoautotrophs.</title>
        <authorList>
            <person name="Ban H."/>
            <person name="Sato S."/>
            <person name="Yoshikawa S."/>
            <person name="Yamada K."/>
            <person name="Nakamura Y."/>
            <person name="Ichinomiya M."/>
            <person name="Sato N."/>
            <person name="Blanc-Mathieu R."/>
            <person name="Endo H."/>
            <person name="Kuwata A."/>
            <person name="Ogata H."/>
        </authorList>
    </citation>
    <scope>NUCLEOTIDE SEQUENCE [LARGE SCALE GENOMIC DNA]</scope>
</reference>
<gene>
    <name evidence="7" type="ORF">TrCOL_g9019</name>
</gene>
<evidence type="ECO:0000256" key="5">
    <source>
        <dbReference type="SAM" id="MobiDB-lite"/>
    </source>
</evidence>
<dbReference type="AlphaFoldDB" id="A0A9W7G3C6"/>
<evidence type="ECO:0000259" key="6">
    <source>
        <dbReference type="Pfam" id="PF23231"/>
    </source>
</evidence>
<feature type="compositionally biased region" description="Basic and acidic residues" evidence="5">
    <location>
        <begin position="529"/>
        <end position="557"/>
    </location>
</feature>
<feature type="repeat" description="TPR" evidence="4">
    <location>
        <begin position="413"/>
        <end position="446"/>
    </location>
</feature>
<feature type="domain" description="Pre-mRNA-splicing factor Syf1/CRNKL1-like C-terminal HAT-repeats" evidence="6">
    <location>
        <begin position="340"/>
        <end position="482"/>
    </location>
</feature>
<dbReference type="Pfam" id="PF13181">
    <property type="entry name" value="TPR_8"/>
    <property type="match status" value="1"/>
</dbReference>
<evidence type="ECO:0000256" key="1">
    <source>
        <dbReference type="ARBA" id="ARBA00004123"/>
    </source>
</evidence>
<dbReference type="SUPFAM" id="SSF48452">
    <property type="entry name" value="TPR-like"/>
    <property type="match status" value="2"/>
</dbReference>
<dbReference type="GO" id="GO:0006397">
    <property type="term" value="P:mRNA processing"/>
    <property type="evidence" value="ECO:0007669"/>
    <property type="project" value="InterPro"/>
</dbReference>
<evidence type="ECO:0000313" key="8">
    <source>
        <dbReference type="Proteomes" id="UP001165065"/>
    </source>
</evidence>
<proteinExistence type="predicted"/>
<feature type="compositionally biased region" description="Basic and acidic residues" evidence="5">
    <location>
        <begin position="35"/>
        <end position="44"/>
    </location>
</feature>
<dbReference type="PANTHER" id="PTHR44917">
    <property type="entry name" value="PROTEIN HIGH CHLOROPHYLL FLUORESCENT 107"/>
    <property type="match status" value="1"/>
</dbReference>
<dbReference type="InterPro" id="IPR055430">
    <property type="entry name" value="HAT_Syf1_CNRKL1_C"/>
</dbReference>
<dbReference type="PANTHER" id="PTHR44917:SF1">
    <property type="entry name" value="PROTEIN HIGH CHLOROPHYLL FLUORESCENT 107"/>
    <property type="match status" value="1"/>
</dbReference>
<evidence type="ECO:0000313" key="7">
    <source>
        <dbReference type="EMBL" id="GMI31282.1"/>
    </source>
</evidence>
<keyword evidence="4" id="KW-0802">TPR repeat</keyword>
<dbReference type="GO" id="GO:0003729">
    <property type="term" value="F:mRNA binding"/>
    <property type="evidence" value="ECO:0007669"/>
    <property type="project" value="InterPro"/>
</dbReference>
<feature type="compositionally biased region" description="Low complexity" evidence="5">
    <location>
        <begin position="8"/>
        <end position="33"/>
    </location>
</feature>
<evidence type="ECO:0000256" key="3">
    <source>
        <dbReference type="ARBA" id="ARBA00023242"/>
    </source>
</evidence>
<feature type="repeat" description="TPR" evidence="4">
    <location>
        <begin position="266"/>
        <end position="299"/>
    </location>
</feature>
<dbReference type="Gene3D" id="1.25.40.10">
    <property type="entry name" value="Tetratricopeptide repeat domain"/>
    <property type="match status" value="3"/>
</dbReference>
<evidence type="ECO:0000256" key="4">
    <source>
        <dbReference type="PROSITE-ProRule" id="PRU00339"/>
    </source>
</evidence>
<keyword evidence="3" id="KW-0539">Nucleus</keyword>
<feature type="region of interest" description="Disordered" evidence="5">
    <location>
        <begin position="519"/>
        <end position="595"/>
    </location>
</feature>
<dbReference type="InterPro" id="IPR019734">
    <property type="entry name" value="TPR_rpt"/>
</dbReference>
<sequence length="595" mass="66231">MPSDETTDLTNKTTSKTNTNPTINPNKSTSTTTDRPQKKLEKKVVKSSPKPPPPPSRSSPSMPQLFDWRGGPSSGGWVSSPPPLQINVDLLAHRAKQDLRRNKISEAEEGYRKCISISPSDGRGYLGLSKVLQRKGKMLEARGVLSDGLKIGGDDNIYLLHSLGSWEEKVGHLAEAEKLYLKGTKVAPSDAASWVSLAQLRTRKLGASISVGRICYASCEVEMQAAGRNSTYLYTAWGGMEWREKGDKEVARRCFKKALEFDVKCSAAWLQLGCLESELGNYEAARDCFEECLGNEPKNSRVLQAYALLEARRGSSKRKAVDLFERALKANKRDAGALQAYALYVADLGDVEGARKLMRKGTEVSSRHAPVWQAWGVLETRYGSPGKAREVFQNGIWACAQSGGGQSGGRQCARLWQAWGVLEEQEGNVEDARKKYSRALDADRRNVAAVTAWALMEERIGEGKNARMIFERGLRCFSSPPSEAKMGLWKGFEQMEIKAGNIMAAEAVAERAARDKLVKIYNSNPPSKSEGERATSKRRKSKEEREMMRWEKKREATWGEGEVWIGDDGEYEGRMPTKVSQKEKKEEEEKEEGEE</sequence>
<feature type="compositionally biased region" description="Basic and acidic residues" evidence="5">
    <location>
        <begin position="571"/>
        <end position="587"/>
    </location>
</feature>
<dbReference type="Proteomes" id="UP001165065">
    <property type="component" value="Unassembled WGS sequence"/>
</dbReference>
<dbReference type="Pfam" id="PF23231">
    <property type="entry name" value="HAT_Syf1_CNRKL1_C"/>
    <property type="match status" value="1"/>
</dbReference>
<feature type="region of interest" description="Disordered" evidence="5">
    <location>
        <begin position="1"/>
        <end position="81"/>
    </location>
</feature>
<name>A0A9W7G3C6_9STRA</name>
<dbReference type="SMART" id="SM00028">
    <property type="entry name" value="TPR"/>
    <property type="match status" value="4"/>
</dbReference>
<keyword evidence="8" id="KW-1185">Reference proteome</keyword>
<dbReference type="SMART" id="SM00386">
    <property type="entry name" value="HAT"/>
    <property type="match status" value="9"/>
</dbReference>
<dbReference type="InterPro" id="IPR003107">
    <property type="entry name" value="HAT"/>
</dbReference>
<dbReference type="GO" id="GO:0005634">
    <property type="term" value="C:nucleus"/>
    <property type="evidence" value="ECO:0007669"/>
    <property type="project" value="UniProtKB-SubCell"/>
</dbReference>
<accession>A0A9W7G3C6</accession>
<organism evidence="7 8">
    <name type="scientific">Triparma columacea</name>
    <dbReference type="NCBI Taxonomy" id="722753"/>
    <lineage>
        <taxon>Eukaryota</taxon>
        <taxon>Sar</taxon>
        <taxon>Stramenopiles</taxon>
        <taxon>Ochrophyta</taxon>
        <taxon>Bolidophyceae</taxon>
        <taxon>Parmales</taxon>
        <taxon>Triparmaceae</taxon>
        <taxon>Triparma</taxon>
    </lineage>
</organism>
<dbReference type="InterPro" id="IPR044624">
    <property type="entry name" value="Mbb1-like"/>
</dbReference>
<comment type="subcellular location">
    <subcellularLocation>
        <location evidence="1">Nucleus</location>
    </subcellularLocation>
</comment>
<dbReference type="PROSITE" id="PS50005">
    <property type="entry name" value="TPR"/>
    <property type="match status" value="2"/>
</dbReference>
<dbReference type="OrthoDB" id="541719at2759"/>
<dbReference type="EMBL" id="BRYA01000007">
    <property type="protein sequence ID" value="GMI31282.1"/>
    <property type="molecule type" value="Genomic_DNA"/>
</dbReference>
<keyword evidence="2" id="KW-0677">Repeat</keyword>